<gene>
    <name evidence="2" type="ORF">SAMN05216204_106167</name>
</gene>
<evidence type="ECO:0000256" key="1">
    <source>
        <dbReference type="SAM" id="SignalP"/>
    </source>
</evidence>
<feature type="signal peptide" evidence="1">
    <location>
        <begin position="1"/>
        <end position="16"/>
    </location>
</feature>
<dbReference type="PROSITE" id="PS51257">
    <property type="entry name" value="PROKAR_LIPOPROTEIN"/>
    <property type="match status" value="1"/>
</dbReference>
<name>A0A1I1JEI5_9BURK</name>
<keyword evidence="1" id="KW-0732">Signal</keyword>
<dbReference type="AlphaFoldDB" id="A0A1I1JEI5"/>
<protein>
    <recommendedName>
        <fullName evidence="4">Lipoprotein</fullName>
    </recommendedName>
</protein>
<feature type="chain" id="PRO_5011498192" description="Lipoprotein" evidence="1">
    <location>
        <begin position="17"/>
        <end position="211"/>
    </location>
</feature>
<evidence type="ECO:0000313" key="3">
    <source>
        <dbReference type="Proteomes" id="UP000198639"/>
    </source>
</evidence>
<dbReference type="OrthoDB" id="8562564at2"/>
<keyword evidence="3" id="KW-1185">Reference proteome</keyword>
<dbReference type="Proteomes" id="UP000198639">
    <property type="component" value="Unassembled WGS sequence"/>
</dbReference>
<sequence length="211" mass="22367">MRILIALAALGLCACAGKPLPPDWQSDAKGALDASVDDYLKGHTGAASAEFRSARLATTSTGRPDYVAQVELVRCAAQVASLDFDDCPGYAALAPEATPEQRAYADYLYGRWQGINSALLPEQHRAVPASAQVAPIADPLARLVAAGAAFKAGRITPEGITLAIDTASTQGWRRPLLAWLGIQAQRAEAAGDAQEVQRIRRRIALVSDTFK</sequence>
<reference evidence="3" key="1">
    <citation type="submission" date="2016-10" db="EMBL/GenBank/DDBJ databases">
        <authorList>
            <person name="Varghese N."/>
            <person name="Submissions S."/>
        </authorList>
    </citation>
    <scope>NUCLEOTIDE SEQUENCE [LARGE SCALE GENOMIC DNA]</scope>
    <source>
        <strain evidence="3">CGMCC 1.12041</strain>
    </source>
</reference>
<organism evidence="2 3">
    <name type="scientific">Massilia yuzhufengensis</name>
    <dbReference type="NCBI Taxonomy" id="1164594"/>
    <lineage>
        <taxon>Bacteria</taxon>
        <taxon>Pseudomonadati</taxon>
        <taxon>Pseudomonadota</taxon>
        <taxon>Betaproteobacteria</taxon>
        <taxon>Burkholderiales</taxon>
        <taxon>Oxalobacteraceae</taxon>
        <taxon>Telluria group</taxon>
        <taxon>Massilia</taxon>
    </lineage>
</organism>
<dbReference type="RefSeq" id="WP_091873402.1">
    <property type="nucleotide sequence ID" value="NZ_FOLD01000006.1"/>
</dbReference>
<accession>A0A1I1JEI5</accession>
<proteinExistence type="predicted"/>
<dbReference type="STRING" id="1164594.SAMN05216204_106167"/>
<evidence type="ECO:0008006" key="4">
    <source>
        <dbReference type="Google" id="ProtNLM"/>
    </source>
</evidence>
<dbReference type="EMBL" id="FOLD01000006">
    <property type="protein sequence ID" value="SFC47009.1"/>
    <property type="molecule type" value="Genomic_DNA"/>
</dbReference>
<evidence type="ECO:0000313" key="2">
    <source>
        <dbReference type="EMBL" id="SFC47009.1"/>
    </source>
</evidence>